<evidence type="ECO:0000313" key="3">
    <source>
        <dbReference type="Proteomes" id="UP001179952"/>
    </source>
</evidence>
<organism evidence="2 3">
    <name type="scientific">Acorus gramineus</name>
    <name type="common">Dwarf sweet flag</name>
    <dbReference type="NCBI Taxonomy" id="55184"/>
    <lineage>
        <taxon>Eukaryota</taxon>
        <taxon>Viridiplantae</taxon>
        <taxon>Streptophyta</taxon>
        <taxon>Embryophyta</taxon>
        <taxon>Tracheophyta</taxon>
        <taxon>Spermatophyta</taxon>
        <taxon>Magnoliopsida</taxon>
        <taxon>Liliopsida</taxon>
        <taxon>Acoraceae</taxon>
        <taxon>Acorus</taxon>
    </lineage>
</organism>
<keyword evidence="1" id="KW-0812">Transmembrane</keyword>
<dbReference type="AlphaFoldDB" id="A0AAV9AVC8"/>
<comment type="caution">
    <text evidence="2">The sequence shown here is derived from an EMBL/GenBank/DDBJ whole genome shotgun (WGS) entry which is preliminary data.</text>
</comment>
<name>A0AAV9AVC8_ACOGR</name>
<feature type="transmembrane region" description="Helical" evidence="1">
    <location>
        <begin position="26"/>
        <end position="43"/>
    </location>
</feature>
<dbReference type="Proteomes" id="UP001179952">
    <property type="component" value="Unassembled WGS sequence"/>
</dbReference>
<evidence type="ECO:0000256" key="1">
    <source>
        <dbReference type="SAM" id="Phobius"/>
    </source>
</evidence>
<reference evidence="2" key="2">
    <citation type="submission" date="2023-06" db="EMBL/GenBank/DDBJ databases">
        <authorList>
            <person name="Ma L."/>
            <person name="Liu K.-W."/>
            <person name="Li Z."/>
            <person name="Hsiao Y.-Y."/>
            <person name="Qi Y."/>
            <person name="Fu T."/>
            <person name="Tang G."/>
            <person name="Zhang D."/>
            <person name="Sun W.-H."/>
            <person name="Liu D.-K."/>
            <person name="Li Y."/>
            <person name="Chen G.-Z."/>
            <person name="Liu X.-D."/>
            <person name="Liao X.-Y."/>
            <person name="Jiang Y.-T."/>
            <person name="Yu X."/>
            <person name="Hao Y."/>
            <person name="Huang J."/>
            <person name="Zhao X.-W."/>
            <person name="Ke S."/>
            <person name="Chen Y.-Y."/>
            <person name="Wu W.-L."/>
            <person name="Hsu J.-L."/>
            <person name="Lin Y.-F."/>
            <person name="Huang M.-D."/>
            <person name="Li C.-Y."/>
            <person name="Huang L."/>
            <person name="Wang Z.-W."/>
            <person name="Zhao X."/>
            <person name="Zhong W.-Y."/>
            <person name="Peng D.-H."/>
            <person name="Ahmad S."/>
            <person name="Lan S."/>
            <person name="Zhang J.-S."/>
            <person name="Tsai W.-C."/>
            <person name="Van De Peer Y."/>
            <person name="Liu Z.-J."/>
        </authorList>
    </citation>
    <scope>NUCLEOTIDE SEQUENCE</scope>
    <source>
        <strain evidence="2">SCP</strain>
        <tissue evidence="2">Leaves</tissue>
    </source>
</reference>
<accession>A0AAV9AVC8</accession>
<sequence length="52" mass="5993">MYNGVALLAGLELCVMGPLHMLKLYFISYLIFVMLLDCVTYLHHHGREDKLP</sequence>
<evidence type="ECO:0000313" key="2">
    <source>
        <dbReference type="EMBL" id="KAK1268224.1"/>
    </source>
</evidence>
<reference evidence="2" key="1">
    <citation type="journal article" date="2023" name="Nat. Commun.">
        <title>Diploid and tetraploid genomes of Acorus and the evolution of monocots.</title>
        <authorList>
            <person name="Ma L."/>
            <person name="Liu K.W."/>
            <person name="Li Z."/>
            <person name="Hsiao Y.Y."/>
            <person name="Qi Y."/>
            <person name="Fu T."/>
            <person name="Tang G.D."/>
            <person name="Zhang D."/>
            <person name="Sun W.H."/>
            <person name="Liu D.K."/>
            <person name="Li Y."/>
            <person name="Chen G.Z."/>
            <person name="Liu X.D."/>
            <person name="Liao X.Y."/>
            <person name="Jiang Y.T."/>
            <person name="Yu X."/>
            <person name="Hao Y."/>
            <person name="Huang J."/>
            <person name="Zhao X.W."/>
            <person name="Ke S."/>
            <person name="Chen Y.Y."/>
            <person name="Wu W.L."/>
            <person name="Hsu J.L."/>
            <person name="Lin Y.F."/>
            <person name="Huang M.D."/>
            <person name="Li C.Y."/>
            <person name="Huang L."/>
            <person name="Wang Z.W."/>
            <person name="Zhao X."/>
            <person name="Zhong W.Y."/>
            <person name="Peng D.H."/>
            <person name="Ahmad S."/>
            <person name="Lan S."/>
            <person name="Zhang J.S."/>
            <person name="Tsai W.C."/>
            <person name="Van de Peer Y."/>
            <person name="Liu Z.J."/>
        </authorList>
    </citation>
    <scope>NUCLEOTIDE SEQUENCE</scope>
    <source>
        <strain evidence="2">SCP</strain>
    </source>
</reference>
<protein>
    <submittedName>
        <fullName evidence="2">Uncharacterized protein</fullName>
    </submittedName>
</protein>
<proteinExistence type="predicted"/>
<gene>
    <name evidence="2" type="ORF">QJS04_geneDACA008336</name>
</gene>
<dbReference type="EMBL" id="JAUJYN010000006">
    <property type="protein sequence ID" value="KAK1268224.1"/>
    <property type="molecule type" value="Genomic_DNA"/>
</dbReference>
<keyword evidence="3" id="KW-1185">Reference proteome</keyword>
<keyword evidence="1" id="KW-1133">Transmembrane helix</keyword>
<keyword evidence="1" id="KW-0472">Membrane</keyword>